<evidence type="ECO:0000313" key="4">
    <source>
        <dbReference type="Proteomes" id="UP000236520"/>
    </source>
</evidence>
<name>A0A2J7Z392_STRMQ</name>
<dbReference type="Gene3D" id="2.40.128.110">
    <property type="entry name" value="Lipid/polyisoprenoid-binding, YceI-like"/>
    <property type="match status" value="1"/>
</dbReference>
<dbReference type="InterPro" id="IPR036761">
    <property type="entry name" value="TTHA0802/YceI-like_sf"/>
</dbReference>
<dbReference type="InterPro" id="IPR007372">
    <property type="entry name" value="Lipid/polyisoprenoid-bd_YceI"/>
</dbReference>
<evidence type="ECO:0000256" key="1">
    <source>
        <dbReference type="ARBA" id="ARBA00008812"/>
    </source>
</evidence>
<evidence type="ECO:0000313" key="3">
    <source>
        <dbReference type="EMBL" id="PNG94734.1"/>
    </source>
</evidence>
<sequence length="173" mass="18365">MATSNAAERSSPAAGSYEIDPAASTVRFETRAFGLLPVHGTFTIGQGRITVAETPEESSVDVELDAASFASGIQRRDDHVRSSDFLDVERHPTIHFGCSGLERTAQGDVLQGELTVCEVTRPVVVTIGSVVAEGKRITANGTASIDRYAFGVSKSKGMVGRRLKITLDIVAGR</sequence>
<organism evidence="3 4">
    <name type="scientific">Streptomyces malaysiensis</name>
    <dbReference type="NCBI Taxonomy" id="92644"/>
    <lineage>
        <taxon>Bacteria</taxon>
        <taxon>Bacillati</taxon>
        <taxon>Actinomycetota</taxon>
        <taxon>Actinomycetes</taxon>
        <taxon>Kitasatosporales</taxon>
        <taxon>Streptomycetaceae</taxon>
        <taxon>Streptomyces</taxon>
        <taxon>Streptomyces violaceusniger group</taxon>
    </lineage>
</organism>
<accession>A0A2J7Z392</accession>
<dbReference type="SMART" id="SM00867">
    <property type="entry name" value="YceI"/>
    <property type="match status" value="1"/>
</dbReference>
<protein>
    <recommendedName>
        <fullName evidence="2">Lipid/polyisoprenoid-binding YceI-like domain-containing protein</fullName>
    </recommendedName>
</protein>
<dbReference type="Proteomes" id="UP000236520">
    <property type="component" value="Unassembled WGS sequence"/>
</dbReference>
<comment type="similarity">
    <text evidence="1">Belongs to the UPF0312 family.</text>
</comment>
<proteinExistence type="inferred from homology"/>
<feature type="domain" description="Lipid/polyisoprenoid-binding YceI-like" evidence="2">
    <location>
        <begin position="16"/>
        <end position="172"/>
    </location>
</feature>
<dbReference type="PANTHER" id="PTHR34406:SF1">
    <property type="entry name" value="PROTEIN YCEI"/>
    <property type="match status" value="1"/>
</dbReference>
<dbReference type="EMBL" id="LJIW01000001">
    <property type="protein sequence ID" value="PNG94734.1"/>
    <property type="molecule type" value="Genomic_DNA"/>
</dbReference>
<reference evidence="3 4" key="1">
    <citation type="submission" date="2015-09" db="EMBL/GenBank/DDBJ databases">
        <title>Genome sequence, genome mining and natural product profiling of a biocontrol bacterium Streptomyces malaysiensis F913.</title>
        <authorList>
            <person name="Xu Y."/>
            <person name="Wei J."/>
            <person name="Xie J."/>
            <person name="Li T."/>
            <person name="Zhou Z."/>
        </authorList>
    </citation>
    <scope>NUCLEOTIDE SEQUENCE [LARGE SCALE GENOMIC DNA]</scope>
    <source>
        <strain evidence="3 4">F913</strain>
    </source>
</reference>
<dbReference type="RefSeq" id="WP_102933401.1">
    <property type="nucleotide sequence ID" value="NZ_LJIW01000001.1"/>
</dbReference>
<dbReference type="SUPFAM" id="SSF101874">
    <property type="entry name" value="YceI-like"/>
    <property type="match status" value="1"/>
</dbReference>
<dbReference type="Pfam" id="PF04264">
    <property type="entry name" value="YceI"/>
    <property type="match status" value="1"/>
</dbReference>
<dbReference type="PANTHER" id="PTHR34406">
    <property type="entry name" value="PROTEIN YCEI"/>
    <property type="match status" value="1"/>
</dbReference>
<evidence type="ECO:0000259" key="2">
    <source>
        <dbReference type="SMART" id="SM00867"/>
    </source>
</evidence>
<dbReference type="AlphaFoldDB" id="A0A2J7Z392"/>
<gene>
    <name evidence="3" type="ORF">SMF913_10759</name>
</gene>
<keyword evidence="4" id="KW-1185">Reference proteome</keyword>
<comment type="caution">
    <text evidence="3">The sequence shown here is derived from an EMBL/GenBank/DDBJ whole genome shotgun (WGS) entry which is preliminary data.</text>
</comment>